<dbReference type="Proteomes" id="UP000604475">
    <property type="component" value="Unassembled WGS sequence"/>
</dbReference>
<sequence>MLHRALVVQPAPAGEVLAAAGLLALLTVVSARTWPVARHVVTIVHEAGHALVALCAGRRLAGIRLHSDTSGVTVSSGRPTGPGVVCTVAAGYPAPALLGLAAASLLSTGRTALLLQLFVVLLVGVLVVIRNGFGLLSVVVSIVVVLAVSMFAPAVLRGGFAAYVTWFLLIGGVRPVYEVSRFRRRGRGGGSDPDQLAHLTGLPASAWVGVFGLVSVACLAGGTALLTGVW</sequence>
<accession>A0A937RME5</accession>
<keyword evidence="1" id="KW-1133">Transmembrane helix</keyword>
<feature type="transmembrane region" description="Helical" evidence="1">
    <location>
        <begin position="160"/>
        <end position="177"/>
    </location>
</feature>
<dbReference type="Pfam" id="PF13398">
    <property type="entry name" value="Peptidase_M50B"/>
    <property type="match status" value="1"/>
</dbReference>
<protein>
    <submittedName>
        <fullName evidence="2">M50 family metallopeptidase</fullName>
    </submittedName>
</protein>
<keyword evidence="1" id="KW-0472">Membrane</keyword>
<reference evidence="2" key="1">
    <citation type="submission" date="2020-12" db="EMBL/GenBank/DDBJ databases">
        <title>Genomic characterization of non-nitrogen-fixing Frankia strains.</title>
        <authorList>
            <person name="Carlos-Shanley C."/>
            <person name="Guerra T."/>
            <person name="Hahn D."/>
        </authorList>
    </citation>
    <scope>NUCLEOTIDE SEQUENCE</scope>
    <source>
        <strain evidence="2">CN6</strain>
    </source>
</reference>
<dbReference type="InterPro" id="IPR049500">
    <property type="entry name" value="Peptidase_M50B-like"/>
</dbReference>
<keyword evidence="3" id="KW-1185">Reference proteome</keyword>
<feature type="transmembrane region" description="Helical" evidence="1">
    <location>
        <begin position="206"/>
        <end position="229"/>
    </location>
</feature>
<feature type="transmembrane region" description="Helical" evidence="1">
    <location>
        <begin position="112"/>
        <end position="129"/>
    </location>
</feature>
<organism evidence="2 3">
    <name type="scientific">Frankia nepalensis</name>
    <dbReference type="NCBI Taxonomy" id="1836974"/>
    <lineage>
        <taxon>Bacteria</taxon>
        <taxon>Bacillati</taxon>
        <taxon>Actinomycetota</taxon>
        <taxon>Actinomycetes</taxon>
        <taxon>Frankiales</taxon>
        <taxon>Frankiaceae</taxon>
        <taxon>Frankia</taxon>
    </lineage>
</organism>
<evidence type="ECO:0000313" key="2">
    <source>
        <dbReference type="EMBL" id="MBL7631570.1"/>
    </source>
</evidence>
<evidence type="ECO:0000256" key="1">
    <source>
        <dbReference type="SAM" id="Phobius"/>
    </source>
</evidence>
<dbReference type="AlphaFoldDB" id="A0A937RME5"/>
<gene>
    <name evidence="2" type="ORF">I7412_31310</name>
</gene>
<dbReference type="EMBL" id="JAEACQ010000277">
    <property type="protein sequence ID" value="MBL7631570.1"/>
    <property type="molecule type" value="Genomic_DNA"/>
</dbReference>
<proteinExistence type="predicted"/>
<evidence type="ECO:0000313" key="3">
    <source>
        <dbReference type="Proteomes" id="UP000604475"/>
    </source>
</evidence>
<feature type="transmembrane region" description="Helical" evidence="1">
    <location>
        <begin position="136"/>
        <end position="154"/>
    </location>
</feature>
<keyword evidence="1" id="KW-0812">Transmembrane</keyword>
<name>A0A937RME5_9ACTN</name>
<comment type="caution">
    <text evidence="2">The sequence shown here is derived from an EMBL/GenBank/DDBJ whole genome shotgun (WGS) entry which is preliminary data.</text>
</comment>